<evidence type="ECO:0000313" key="4">
    <source>
        <dbReference type="Proteomes" id="UP001596220"/>
    </source>
</evidence>
<protein>
    <submittedName>
        <fullName evidence="3">WD40/YVTN/BNR-like repeat-containing protein</fullName>
    </submittedName>
</protein>
<dbReference type="PANTHER" id="PTHR47199">
    <property type="entry name" value="PHOTOSYSTEM II STABILITY/ASSEMBLY FACTOR HCF136, CHLOROPLASTIC"/>
    <property type="match status" value="1"/>
</dbReference>
<dbReference type="Gene3D" id="2.120.10.10">
    <property type="match status" value="1"/>
</dbReference>
<gene>
    <name evidence="3" type="ORF">ACFP3R_06565</name>
</gene>
<accession>A0ABW1NZY9</accession>
<feature type="chain" id="PRO_5045653750" evidence="2">
    <location>
        <begin position="24"/>
        <end position="387"/>
    </location>
</feature>
<dbReference type="CDD" id="cd15482">
    <property type="entry name" value="Sialidase_non-viral"/>
    <property type="match status" value="1"/>
</dbReference>
<keyword evidence="2" id="KW-0732">Signal</keyword>
<dbReference type="Proteomes" id="UP001596220">
    <property type="component" value="Unassembled WGS sequence"/>
</dbReference>
<proteinExistence type="predicted"/>
<feature type="region of interest" description="Disordered" evidence="1">
    <location>
        <begin position="33"/>
        <end position="61"/>
    </location>
</feature>
<dbReference type="SUPFAM" id="SSF110296">
    <property type="entry name" value="Oligoxyloglucan reducing end-specific cellobiohydrolase"/>
    <property type="match status" value="1"/>
</dbReference>
<feature type="signal peptide" evidence="2">
    <location>
        <begin position="1"/>
        <end position="23"/>
    </location>
</feature>
<dbReference type="InterPro" id="IPR015943">
    <property type="entry name" value="WD40/YVTN_repeat-like_dom_sf"/>
</dbReference>
<evidence type="ECO:0000256" key="1">
    <source>
        <dbReference type="SAM" id="MobiDB-lite"/>
    </source>
</evidence>
<reference evidence="4" key="1">
    <citation type="journal article" date="2019" name="Int. J. Syst. Evol. Microbiol.">
        <title>The Global Catalogue of Microorganisms (GCM) 10K type strain sequencing project: providing services to taxonomists for standard genome sequencing and annotation.</title>
        <authorList>
            <consortium name="The Broad Institute Genomics Platform"/>
            <consortium name="The Broad Institute Genome Sequencing Center for Infectious Disease"/>
            <person name="Wu L."/>
            <person name="Ma J."/>
        </authorList>
    </citation>
    <scope>NUCLEOTIDE SEQUENCE [LARGE SCALE GENOMIC DNA]</scope>
    <source>
        <strain evidence="4">CGMCC 4.7246</strain>
    </source>
</reference>
<keyword evidence="4" id="KW-1185">Reference proteome</keyword>
<dbReference type="RefSeq" id="WP_380633792.1">
    <property type="nucleotide sequence ID" value="NZ_JBHSQO010000004.1"/>
</dbReference>
<dbReference type="PANTHER" id="PTHR47199:SF2">
    <property type="entry name" value="PHOTOSYSTEM II STABILITY_ASSEMBLY FACTOR HCF136, CHLOROPLASTIC"/>
    <property type="match status" value="1"/>
</dbReference>
<dbReference type="Gene3D" id="2.130.10.10">
    <property type="entry name" value="YVTN repeat-like/Quinoprotein amine dehydrogenase"/>
    <property type="match status" value="1"/>
</dbReference>
<organism evidence="3 4">
    <name type="scientific">Saccharothrix lopnurensis</name>
    <dbReference type="NCBI Taxonomy" id="1670621"/>
    <lineage>
        <taxon>Bacteria</taxon>
        <taxon>Bacillati</taxon>
        <taxon>Actinomycetota</taxon>
        <taxon>Actinomycetes</taxon>
        <taxon>Pseudonocardiales</taxon>
        <taxon>Pseudonocardiaceae</taxon>
        <taxon>Saccharothrix</taxon>
    </lineage>
</organism>
<feature type="compositionally biased region" description="Basic and acidic residues" evidence="1">
    <location>
        <begin position="33"/>
        <end position="48"/>
    </location>
</feature>
<name>A0ABW1NZY9_9PSEU</name>
<evidence type="ECO:0000256" key="2">
    <source>
        <dbReference type="SAM" id="SignalP"/>
    </source>
</evidence>
<sequence>MKSLLPAVAALVVTAVLTPAAVAQDPVAQEFPARDVTARDVTTREPTGREPTGQEPTGQEPTAQALTWQLRPTGTDAQLRGLSAVSPRVAWVSGSRGTVLRTADGGRTWASVAPPDTADLDFRDVEAFDARTAVVLSIGPGDSSRLYRTADGGRTWALTFRNTEPDAFYNCVAFFDRSRGLAVGDPVAGRFRVLATRDGGRSWHPVPEDRLPPALPGEYGFSASGQCVATAGARDAWIATGGGERARVLHSGDGGRHWSVSDTPLVSSGSAGVFAVAFRTPRHGLAVGGDYLEPDGAGTNVALTADAGRTWTAPGAPPAGYRSGAAWWGPAVLAVGPTGSDVSPDGGRHWHRFDAGSLDTVDCTGHPRSGSCWASGARGRVGVLTWR</sequence>
<dbReference type="EMBL" id="JBHSQO010000004">
    <property type="protein sequence ID" value="MFC6088929.1"/>
    <property type="molecule type" value="Genomic_DNA"/>
</dbReference>
<comment type="caution">
    <text evidence="3">The sequence shown here is derived from an EMBL/GenBank/DDBJ whole genome shotgun (WGS) entry which is preliminary data.</text>
</comment>
<evidence type="ECO:0000313" key="3">
    <source>
        <dbReference type="EMBL" id="MFC6088929.1"/>
    </source>
</evidence>